<evidence type="ECO:0000256" key="12">
    <source>
        <dbReference type="SAM" id="Coils"/>
    </source>
</evidence>
<feature type="coiled-coil region" evidence="12">
    <location>
        <begin position="846"/>
        <end position="929"/>
    </location>
</feature>
<evidence type="ECO:0000256" key="11">
    <source>
        <dbReference type="ARBA" id="ARBA00023242"/>
    </source>
</evidence>
<dbReference type="GO" id="GO:0005524">
    <property type="term" value="F:ATP binding"/>
    <property type="evidence" value="ECO:0007669"/>
    <property type="project" value="UniProtKB-KW"/>
</dbReference>
<dbReference type="SUPFAM" id="SSF52540">
    <property type="entry name" value="P-loop containing nucleoside triphosphate hydrolases"/>
    <property type="match status" value="2"/>
</dbReference>
<evidence type="ECO:0000256" key="4">
    <source>
        <dbReference type="ARBA" id="ARBA00022454"/>
    </source>
</evidence>
<evidence type="ECO:0000259" key="14">
    <source>
        <dbReference type="Pfam" id="PF02463"/>
    </source>
</evidence>
<feature type="coiled-coil region" evidence="12">
    <location>
        <begin position="323"/>
        <end position="350"/>
    </location>
</feature>
<dbReference type="GO" id="GO:0030915">
    <property type="term" value="C:Smc5-Smc6 complex"/>
    <property type="evidence" value="ECO:0007669"/>
    <property type="project" value="TreeGrafter"/>
</dbReference>
<keyword evidence="9" id="KW-0233">DNA recombination</keyword>
<protein>
    <submittedName>
        <fullName evidence="15">Putative DNA repair protein Rad18</fullName>
    </submittedName>
</protein>
<evidence type="ECO:0000256" key="13">
    <source>
        <dbReference type="SAM" id="MobiDB-lite"/>
    </source>
</evidence>
<dbReference type="GO" id="GO:0003697">
    <property type="term" value="F:single-stranded DNA binding"/>
    <property type="evidence" value="ECO:0007669"/>
    <property type="project" value="TreeGrafter"/>
</dbReference>
<evidence type="ECO:0000256" key="5">
    <source>
        <dbReference type="ARBA" id="ARBA00022741"/>
    </source>
</evidence>
<feature type="coiled-coil region" evidence="12">
    <location>
        <begin position="383"/>
        <end position="417"/>
    </location>
</feature>
<feature type="region of interest" description="Disordered" evidence="13">
    <location>
        <begin position="769"/>
        <end position="788"/>
    </location>
</feature>
<sequence length="1171" mass="132033">MAPMTGTKRGRPRAHTEETADDSGYAEASSSLRQRNSGNKRPRLSKPNDSDDDASVQSSTLDDSGDEDVPMEGGPEEESVHAEESELESDEEEDDDDAVSDEEAIRRYIETKKKRGTPLNHPALCAIIESVTATNFMCHAHLSVPLGPLINFIIGHNGSGKSATLAALTVCLGAKASANNRGKSLKDYIKHGSDRATVTVKIKNQGELAYLPELYGNSIIVQRHFSMNGSSGFSLRNANGKQVSTMKSDLDDIVDALALQLDNPMNVLTQDKAREFLTSSTPAEKYKFFIKGTHLERLDSDYKVLNEVNDRSLSQLYDMKESREALEKKLKVAADKVKRAEKTNKHHEKAQYIRRQCIWSQVRDREDSLSEADQEIGEAEKFIISKEEQVQRCDARYERAEQSRDATALEVQQLNEAMEPKKQEKIALTESFNSIKTELLQHQTQSRDNHTELGAAKNKVKNLQRLIQEEVDKRANADDGRNGELAAEIQAAEDEVAQMKERQQTHTGKREQLQQAVLRAQNYAKQAGEPVTDFTNRIKACEKTLKELTRSNGSWQDGFDTTLPALLREIEHGRRQFSVMPVGPIGRHVSLLEAAWSSVLEKSFGAALNGFIVTSIDDQRALTEMFKKVRYPGQVYTLTKTDPIDTTGNEPPQDYKTWLRVLKFDNELARNQLIIGQAIDQTVLAANQEEGAAIAMMGHAEAHRRKIRQVFTLSRNGGGIRFGWTHSGNQTQAPIERWSGRPRMQTDKEARIATERQNLANLKQDASQAEAGHREARDRAQTAQQDLRRHDTAVKDFVVQIQRQEEKVTQLKDQLEEATPQTGLLDSYREGLKTAESDEEILSNQLQDFVIEKKKLNAQARELKDKLNDIDSELEAADREVRNVQARHDDLEQKRYQLLLEKNRAVQAVEDAQTRLQGLQTGRQEMQDDLLSVTAEASEHSERVPLDRGKSTEDFENELKVLLKTIEDSKKIDGGSREELAEQHAAILEEFQAKDEDCRELELTLDALGRVLKTRRMRWHRFRKFVSIGAKTQFTYLLTERQFRGELILDHDKKTLNMTIEPDQTNESGAGRKTTTLSGGEKSFSTICFLLSLWEAMGSPIRCLDEFDVFMDQVNRDVSMKMLIETARSSTSRQFIFITPQGMGSVASFEDVKVIKMSDPERGQTALPFGG</sequence>
<dbReference type="GO" id="GO:0003684">
    <property type="term" value="F:damaged DNA binding"/>
    <property type="evidence" value="ECO:0007669"/>
    <property type="project" value="TreeGrafter"/>
</dbReference>
<dbReference type="GO" id="GO:0035861">
    <property type="term" value="C:site of double-strand break"/>
    <property type="evidence" value="ECO:0007669"/>
    <property type="project" value="TreeGrafter"/>
</dbReference>
<dbReference type="Proteomes" id="UP000298493">
    <property type="component" value="Unassembled WGS sequence"/>
</dbReference>
<dbReference type="PANTHER" id="PTHR19306">
    <property type="entry name" value="STRUCTURAL MAINTENANCE OF CHROMOSOMES 5,6 SMC5, SMC6"/>
    <property type="match status" value="1"/>
</dbReference>
<feature type="domain" description="RecF/RecN/SMC N-terminal" evidence="14">
    <location>
        <begin position="128"/>
        <end position="1140"/>
    </location>
</feature>
<evidence type="ECO:0000256" key="9">
    <source>
        <dbReference type="ARBA" id="ARBA00023172"/>
    </source>
</evidence>
<feature type="compositionally biased region" description="Basic and acidic residues" evidence="13">
    <location>
        <begin position="771"/>
        <end position="788"/>
    </location>
</feature>
<keyword evidence="6" id="KW-0227">DNA damage</keyword>
<keyword evidence="4" id="KW-0158">Chromosome</keyword>
<dbReference type="AlphaFoldDB" id="A0A4Z1NIJ0"/>
<feature type="compositionally biased region" description="Polar residues" evidence="13">
    <location>
        <begin position="28"/>
        <end position="37"/>
    </location>
</feature>
<evidence type="ECO:0000256" key="6">
    <source>
        <dbReference type="ARBA" id="ARBA00022763"/>
    </source>
</evidence>
<comment type="caution">
    <text evidence="15">The sequence shown here is derived from an EMBL/GenBank/DDBJ whole genome shotgun (WGS) entry which is preliminary data.</text>
</comment>
<name>A0A4Z1NIJ0_9PEZI</name>
<accession>A0A4Z1NIJ0</accession>
<dbReference type="GO" id="GO:0005634">
    <property type="term" value="C:nucleus"/>
    <property type="evidence" value="ECO:0007669"/>
    <property type="project" value="UniProtKB-SubCell"/>
</dbReference>
<dbReference type="PANTHER" id="PTHR19306:SF6">
    <property type="entry name" value="STRUCTURAL MAINTENANCE OF CHROMOSOMES PROTEIN 6"/>
    <property type="match status" value="1"/>
</dbReference>
<dbReference type="Pfam" id="PF02463">
    <property type="entry name" value="SMC_N"/>
    <property type="match status" value="1"/>
</dbReference>
<keyword evidence="7" id="KW-0067">ATP-binding</keyword>
<feature type="coiled-coil region" evidence="12">
    <location>
        <begin position="453"/>
        <end position="551"/>
    </location>
</feature>
<dbReference type="EMBL" id="SNSC02000023">
    <property type="protein sequence ID" value="TID14349.1"/>
    <property type="molecule type" value="Genomic_DNA"/>
</dbReference>
<evidence type="ECO:0000256" key="10">
    <source>
        <dbReference type="ARBA" id="ARBA00023204"/>
    </source>
</evidence>
<feature type="compositionally biased region" description="Acidic residues" evidence="13">
    <location>
        <begin position="63"/>
        <end position="77"/>
    </location>
</feature>
<evidence type="ECO:0000256" key="7">
    <source>
        <dbReference type="ARBA" id="ARBA00022840"/>
    </source>
</evidence>
<keyword evidence="16" id="KW-1185">Reference proteome</keyword>
<dbReference type="InterPro" id="IPR027417">
    <property type="entry name" value="P-loop_NTPase"/>
</dbReference>
<reference evidence="15 16" key="1">
    <citation type="submission" date="2019-04" db="EMBL/GenBank/DDBJ databases">
        <title>High contiguity whole genome sequence and gene annotation resource for two Venturia nashicola isolates.</title>
        <authorList>
            <person name="Prokchorchik M."/>
            <person name="Won K."/>
            <person name="Lee Y."/>
            <person name="Choi E.D."/>
            <person name="Segonzac C."/>
            <person name="Sohn K.H."/>
        </authorList>
    </citation>
    <scope>NUCLEOTIDE SEQUENCE [LARGE SCALE GENOMIC DNA]</scope>
    <source>
        <strain evidence="15 16">PRI2</strain>
    </source>
</reference>
<evidence type="ECO:0000256" key="3">
    <source>
        <dbReference type="ARBA" id="ARBA00006793"/>
    </source>
</evidence>
<comment type="subcellular location">
    <subcellularLocation>
        <location evidence="2">Chromosome</location>
    </subcellularLocation>
    <subcellularLocation>
        <location evidence="1">Nucleus</location>
    </subcellularLocation>
</comment>
<organism evidence="15 16">
    <name type="scientific">Venturia nashicola</name>
    <dbReference type="NCBI Taxonomy" id="86259"/>
    <lineage>
        <taxon>Eukaryota</taxon>
        <taxon>Fungi</taxon>
        <taxon>Dikarya</taxon>
        <taxon>Ascomycota</taxon>
        <taxon>Pezizomycotina</taxon>
        <taxon>Dothideomycetes</taxon>
        <taxon>Pleosporomycetidae</taxon>
        <taxon>Venturiales</taxon>
        <taxon>Venturiaceae</taxon>
        <taxon>Venturia</taxon>
    </lineage>
</organism>
<keyword evidence="5" id="KW-0547">Nucleotide-binding</keyword>
<dbReference type="GO" id="GO:0000724">
    <property type="term" value="P:double-strand break repair via homologous recombination"/>
    <property type="evidence" value="ECO:0007669"/>
    <property type="project" value="TreeGrafter"/>
</dbReference>
<feature type="compositionally biased region" description="Acidic residues" evidence="13">
    <location>
        <begin position="85"/>
        <end position="101"/>
    </location>
</feature>
<keyword evidence="11" id="KW-0539">Nucleus</keyword>
<dbReference type="InterPro" id="IPR003395">
    <property type="entry name" value="RecF/RecN/SMC_N"/>
</dbReference>
<evidence type="ECO:0000313" key="16">
    <source>
        <dbReference type="Proteomes" id="UP000298493"/>
    </source>
</evidence>
<evidence type="ECO:0000256" key="1">
    <source>
        <dbReference type="ARBA" id="ARBA00004123"/>
    </source>
</evidence>
<comment type="similarity">
    <text evidence="3">Belongs to the SMC family. SMC6 subfamily.</text>
</comment>
<evidence type="ECO:0000256" key="2">
    <source>
        <dbReference type="ARBA" id="ARBA00004286"/>
    </source>
</evidence>
<proteinExistence type="inferred from homology"/>
<evidence type="ECO:0000256" key="8">
    <source>
        <dbReference type="ARBA" id="ARBA00023054"/>
    </source>
</evidence>
<keyword evidence="10" id="KW-0234">DNA repair</keyword>
<keyword evidence="8 12" id="KW-0175">Coiled coil</keyword>
<feature type="region of interest" description="Disordered" evidence="13">
    <location>
        <begin position="1"/>
        <end position="101"/>
    </location>
</feature>
<evidence type="ECO:0000313" key="15">
    <source>
        <dbReference type="EMBL" id="TID14349.1"/>
    </source>
</evidence>
<dbReference type="Gene3D" id="3.40.50.300">
    <property type="entry name" value="P-loop containing nucleotide triphosphate hydrolases"/>
    <property type="match status" value="2"/>
</dbReference>
<gene>
    <name evidence="15" type="ORF">E6O75_ATG09428</name>
</gene>
<dbReference type="STRING" id="86259.A0A4Z1NIJ0"/>